<name>A0AC60NZD3_IXOPE</name>
<evidence type="ECO:0000313" key="1">
    <source>
        <dbReference type="EMBL" id="KAG0412511.1"/>
    </source>
</evidence>
<sequence>MERLKGKRAIRRRSQNTRIINEATAILETADSATLTSLLERLTTSNSELRQINSEMEDCITDGDLVAEYTTVVDVIPPGKRSPTAATTGVVAVNNIGPRKSPK</sequence>
<dbReference type="Proteomes" id="UP000805193">
    <property type="component" value="Unassembled WGS sequence"/>
</dbReference>
<protein>
    <submittedName>
        <fullName evidence="1">Uncharacterized protein</fullName>
    </submittedName>
</protein>
<reference evidence="1 2" key="1">
    <citation type="journal article" date="2020" name="Cell">
        <title>Large-Scale Comparative Analyses of Tick Genomes Elucidate Their Genetic Diversity and Vector Capacities.</title>
        <authorList>
            <consortium name="Tick Genome and Microbiome Consortium (TIGMIC)"/>
            <person name="Jia N."/>
            <person name="Wang J."/>
            <person name="Shi W."/>
            <person name="Du L."/>
            <person name="Sun Y."/>
            <person name="Zhan W."/>
            <person name="Jiang J.F."/>
            <person name="Wang Q."/>
            <person name="Zhang B."/>
            <person name="Ji P."/>
            <person name="Bell-Sakyi L."/>
            <person name="Cui X.M."/>
            <person name="Yuan T.T."/>
            <person name="Jiang B.G."/>
            <person name="Yang W.F."/>
            <person name="Lam T.T."/>
            <person name="Chang Q.C."/>
            <person name="Ding S.J."/>
            <person name="Wang X.J."/>
            <person name="Zhu J.G."/>
            <person name="Ruan X.D."/>
            <person name="Zhao L."/>
            <person name="Wei J.T."/>
            <person name="Ye R.Z."/>
            <person name="Que T.C."/>
            <person name="Du C.H."/>
            <person name="Zhou Y.H."/>
            <person name="Cheng J.X."/>
            <person name="Dai P.F."/>
            <person name="Guo W.B."/>
            <person name="Han X.H."/>
            <person name="Huang E.J."/>
            <person name="Li L.F."/>
            <person name="Wei W."/>
            <person name="Gao Y.C."/>
            <person name="Liu J.Z."/>
            <person name="Shao H.Z."/>
            <person name="Wang X."/>
            <person name="Wang C.C."/>
            <person name="Yang T.C."/>
            <person name="Huo Q.B."/>
            <person name="Li W."/>
            <person name="Chen H.Y."/>
            <person name="Chen S.E."/>
            <person name="Zhou L.G."/>
            <person name="Ni X.B."/>
            <person name="Tian J.H."/>
            <person name="Sheng Y."/>
            <person name="Liu T."/>
            <person name="Pan Y.S."/>
            <person name="Xia L.Y."/>
            <person name="Li J."/>
            <person name="Zhao F."/>
            <person name="Cao W.C."/>
        </authorList>
    </citation>
    <scope>NUCLEOTIDE SEQUENCE [LARGE SCALE GENOMIC DNA]</scope>
    <source>
        <strain evidence="1">Iper-2018</strain>
    </source>
</reference>
<dbReference type="EMBL" id="JABSTQ010011340">
    <property type="protein sequence ID" value="KAG0412511.1"/>
    <property type="molecule type" value="Genomic_DNA"/>
</dbReference>
<organism evidence="1 2">
    <name type="scientific">Ixodes persulcatus</name>
    <name type="common">Taiga tick</name>
    <dbReference type="NCBI Taxonomy" id="34615"/>
    <lineage>
        <taxon>Eukaryota</taxon>
        <taxon>Metazoa</taxon>
        <taxon>Ecdysozoa</taxon>
        <taxon>Arthropoda</taxon>
        <taxon>Chelicerata</taxon>
        <taxon>Arachnida</taxon>
        <taxon>Acari</taxon>
        <taxon>Parasitiformes</taxon>
        <taxon>Ixodida</taxon>
        <taxon>Ixodoidea</taxon>
        <taxon>Ixodidae</taxon>
        <taxon>Ixodinae</taxon>
        <taxon>Ixodes</taxon>
    </lineage>
</organism>
<evidence type="ECO:0000313" key="2">
    <source>
        <dbReference type="Proteomes" id="UP000805193"/>
    </source>
</evidence>
<keyword evidence="2" id="KW-1185">Reference proteome</keyword>
<comment type="caution">
    <text evidence="1">The sequence shown here is derived from an EMBL/GenBank/DDBJ whole genome shotgun (WGS) entry which is preliminary data.</text>
</comment>
<accession>A0AC60NZD3</accession>
<gene>
    <name evidence="1" type="ORF">HPB47_010347</name>
</gene>
<proteinExistence type="predicted"/>